<dbReference type="Proteomes" id="UP000325081">
    <property type="component" value="Unassembled WGS sequence"/>
</dbReference>
<evidence type="ECO:0000256" key="1">
    <source>
        <dbReference type="SAM" id="MobiDB-lite"/>
    </source>
</evidence>
<evidence type="ECO:0000313" key="2">
    <source>
        <dbReference type="EMBL" id="GER54909.1"/>
    </source>
</evidence>
<organism evidence="2 3">
    <name type="scientific">Striga asiatica</name>
    <name type="common">Asiatic witchweed</name>
    <name type="synonym">Buchnera asiatica</name>
    <dbReference type="NCBI Taxonomy" id="4170"/>
    <lineage>
        <taxon>Eukaryota</taxon>
        <taxon>Viridiplantae</taxon>
        <taxon>Streptophyta</taxon>
        <taxon>Embryophyta</taxon>
        <taxon>Tracheophyta</taxon>
        <taxon>Spermatophyta</taxon>
        <taxon>Magnoliopsida</taxon>
        <taxon>eudicotyledons</taxon>
        <taxon>Gunneridae</taxon>
        <taxon>Pentapetalae</taxon>
        <taxon>asterids</taxon>
        <taxon>lamiids</taxon>
        <taxon>Lamiales</taxon>
        <taxon>Orobanchaceae</taxon>
        <taxon>Buchnereae</taxon>
        <taxon>Striga</taxon>
    </lineage>
</organism>
<feature type="region of interest" description="Disordered" evidence="1">
    <location>
        <begin position="190"/>
        <end position="212"/>
    </location>
</feature>
<keyword evidence="3" id="KW-1185">Reference proteome</keyword>
<sequence length="212" mass="23626">MDYLCNIILANILTRLVKARVRLGSFGKRVELELYERLVSLTSRTGSARYLPIPRSSSFPNSSASNLSSSSLLHPIVLNFASSIPHPVVILNYSSRHHFQFRIPSIQKPRRLCGISTAESAAPPQPVVGFLFFWPDTSTPHRIPRLTPLSSGISVIWPESGMSSPLFSSNQGSCPSIGMEQMNEVDIEENPDVMSEEACNYRRRQRADQPGR</sequence>
<dbReference type="EMBL" id="BKCP01011625">
    <property type="protein sequence ID" value="GER54909.1"/>
    <property type="molecule type" value="Genomic_DNA"/>
</dbReference>
<comment type="caution">
    <text evidence="2">The sequence shown here is derived from an EMBL/GenBank/DDBJ whole genome shotgun (WGS) entry which is preliminary data.</text>
</comment>
<protein>
    <submittedName>
        <fullName evidence="2">3-bisphosphoglycerate-independent phosphoglycerate mutase</fullName>
    </submittedName>
</protein>
<gene>
    <name evidence="2" type="ORF">STAS_32540</name>
</gene>
<accession>A0A5A7RBB8</accession>
<evidence type="ECO:0000313" key="3">
    <source>
        <dbReference type="Proteomes" id="UP000325081"/>
    </source>
</evidence>
<proteinExistence type="predicted"/>
<reference evidence="3" key="1">
    <citation type="journal article" date="2019" name="Curr. Biol.">
        <title>Genome Sequence of Striga asiatica Provides Insight into the Evolution of Plant Parasitism.</title>
        <authorList>
            <person name="Yoshida S."/>
            <person name="Kim S."/>
            <person name="Wafula E.K."/>
            <person name="Tanskanen J."/>
            <person name="Kim Y.M."/>
            <person name="Honaas L."/>
            <person name="Yang Z."/>
            <person name="Spallek T."/>
            <person name="Conn C.E."/>
            <person name="Ichihashi Y."/>
            <person name="Cheong K."/>
            <person name="Cui S."/>
            <person name="Der J.P."/>
            <person name="Gundlach H."/>
            <person name="Jiao Y."/>
            <person name="Hori C."/>
            <person name="Ishida J.K."/>
            <person name="Kasahara H."/>
            <person name="Kiba T."/>
            <person name="Kim M.S."/>
            <person name="Koo N."/>
            <person name="Laohavisit A."/>
            <person name="Lee Y.H."/>
            <person name="Lumba S."/>
            <person name="McCourt P."/>
            <person name="Mortimer J.C."/>
            <person name="Mutuku J.M."/>
            <person name="Nomura T."/>
            <person name="Sasaki-Sekimoto Y."/>
            <person name="Seto Y."/>
            <person name="Wang Y."/>
            <person name="Wakatake T."/>
            <person name="Sakakibara H."/>
            <person name="Demura T."/>
            <person name="Yamaguchi S."/>
            <person name="Yoneyama K."/>
            <person name="Manabe R.I."/>
            <person name="Nelson D.C."/>
            <person name="Schulman A.H."/>
            <person name="Timko M.P."/>
            <person name="dePamphilis C.W."/>
            <person name="Choi D."/>
            <person name="Shirasu K."/>
        </authorList>
    </citation>
    <scope>NUCLEOTIDE SEQUENCE [LARGE SCALE GENOMIC DNA]</scope>
    <source>
        <strain evidence="3">cv. UVA1</strain>
    </source>
</reference>
<dbReference type="AlphaFoldDB" id="A0A5A7RBB8"/>
<name>A0A5A7RBB8_STRAF</name>